<evidence type="ECO:0000256" key="1">
    <source>
        <dbReference type="SAM" id="Phobius"/>
    </source>
</evidence>
<keyword evidence="1" id="KW-0812">Transmembrane</keyword>
<dbReference type="Proteomes" id="UP000000417">
    <property type="component" value="Chromosome"/>
</dbReference>
<protein>
    <submittedName>
        <fullName evidence="2">Uncharacterized protein</fullName>
    </submittedName>
</protein>
<accession>Q67KG8</accession>
<organism evidence="2 3">
    <name type="scientific">Symbiobacterium thermophilum (strain DSM 24528 / JCM 14929 / IAM 14863 / T)</name>
    <dbReference type="NCBI Taxonomy" id="292459"/>
    <lineage>
        <taxon>Bacteria</taxon>
        <taxon>Bacillati</taxon>
        <taxon>Bacillota</taxon>
        <taxon>Clostridia</taxon>
        <taxon>Eubacteriales</taxon>
        <taxon>Symbiobacteriaceae</taxon>
        <taxon>Symbiobacterium</taxon>
    </lineage>
</organism>
<proteinExistence type="predicted"/>
<feature type="transmembrane region" description="Helical" evidence="1">
    <location>
        <begin position="20"/>
        <end position="42"/>
    </location>
</feature>
<reference evidence="2 3" key="1">
    <citation type="journal article" date="2004" name="Nucleic Acids Res.">
        <title>Genome sequence of Symbiobacterium thermophilum, an uncultivable bacterium that depends on microbial commensalism.</title>
        <authorList>
            <person name="Ueda K."/>
            <person name="Yamashita A."/>
            <person name="Ishikawa J."/>
            <person name="Shimada M."/>
            <person name="Watsuji T."/>
            <person name="Morimura K."/>
            <person name="Ikeda H."/>
            <person name="Hattori M."/>
            <person name="Beppu T."/>
        </authorList>
    </citation>
    <scope>NUCLEOTIDE SEQUENCE [LARGE SCALE GENOMIC DNA]</scope>
    <source>
        <strain evidence="3">T / IAM 14863</strain>
    </source>
</reference>
<keyword evidence="3" id="KW-1185">Reference proteome</keyword>
<sequence length="44" mass="4642">MMAPLSVVLRRNRYLSEAFLLAFGVCAAIGMALIFVAGLLALGT</sequence>
<gene>
    <name evidence="2" type="ordered locus">STH2845</name>
</gene>
<dbReference type="EMBL" id="AP006840">
    <property type="protein sequence ID" value="BAD41830.1"/>
    <property type="molecule type" value="Genomic_DNA"/>
</dbReference>
<name>Q67KG8_SYMTH</name>
<evidence type="ECO:0000313" key="2">
    <source>
        <dbReference type="EMBL" id="BAD41830.1"/>
    </source>
</evidence>
<dbReference type="STRING" id="292459.STH2845"/>
<evidence type="ECO:0000313" key="3">
    <source>
        <dbReference type="Proteomes" id="UP000000417"/>
    </source>
</evidence>
<dbReference type="HOGENOM" id="CLU_3222987_0_0_9"/>
<dbReference type="KEGG" id="sth:STH2845"/>
<keyword evidence="1" id="KW-1133">Transmembrane helix</keyword>
<dbReference type="AlphaFoldDB" id="Q67KG8"/>
<keyword evidence="1" id="KW-0472">Membrane</keyword>